<evidence type="ECO:0000256" key="1">
    <source>
        <dbReference type="ARBA" id="ARBA00004141"/>
    </source>
</evidence>
<dbReference type="PANTHER" id="PTHR31794">
    <property type="entry name" value="AUXIN EFFLUX TRANSPORTER FAMILY PROTEIN (EUROFUNG)"/>
    <property type="match status" value="1"/>
</dbReference>
<sequence>MGMDVSEIVTPFLGALQASIAVLLTIFFGVLAAQFNLLSGDSAKEVSRTCVCMFLPALLITNVGAELHLDTGVRYLPVLLWAVVYNLLSMLLGVFATRVFKLPAWVTPALAFNNTTSLPLLLVQSLESTGILNSILMGDSDTSSAAINRAKSYFLVNSMVSNSLTFALGPRLLRPHDEDATKDDSAKPDQEHPGSHDYPFDQREEDVENAPMPVFVDEETSLLPRALIQKSCQAEREGYKRGRHYWDRMPNWAQEVAKVIYAFINPPLIGALLGALIGLVPALHRLFFSDTNHGGYLNAWLTAGIKNIGDLFASLQIIVVGVKLSQSLRKMKKGEESGAVPWRSMTFITFVRFILWPLISIPIIWAVAKRTGFLDADPILWFAMMLMPAGPPAMILVALADVNESEEREKMAIAKFLTISYAITPLVCLAVVGSLKASEAAIGSRL</sequence>
<dbReference type="OrthoDB" id="191139at2759"/>
<evidence type="ECO:0000313" key="9">
    <source>
        <dbReference type="RefSeq" id="XP_033570461.1"/>
    </source>
</evidence>
<feature type="transmembrane region" description="Helical" evidence="6">
    <location>
        <begin position="303"/>
        <end position="324"/>
    </location>
</feature>
<dbReference type="InterPro" id="IPR004776">
    <property type="entry name" value="Mem_transp_PIN-like"/>
</dbReference>
<keyword evidence="4 6" id="KW-0472">Membrane</keyword>
<accession>A0A6A6Y6R5</accession>
<proteinExistence type="predicted"/>
<evidence type="ECO:0000313" key="8">
    <source>
        <dbReference type="Proteomes" id="UP000504636"/>
    </source>
</evidence>
<dbReference type="RefSeq" id="XP_033570461.1">
    <property type="nucleotide sequence ID" value="XM_033717135.1"/>
</dbReference>
<keyword evidence="2 6" id="KW-0812">Transmembrane</keyword>
<protein>
    <recommendedName>
        <fullName evidence="10">Auxin efflux carrier</fullName>
    </recommendedName>
</protein>
<evidence type="ECO:0000256" key="2">
    <source>
        <dbReference type="ARBA" id="ARBA00022692"/>
    </source>
</evidence>
<reference evidence="9" key="3">
    <citation type="submission" date="2025-04" db="UniProtKB">
        <authorList>
            <consortium name="RefSeq"/>
        </authorList>
    </citation>
    <scope>IDENTIFICATION</scope>
    <source>
        <strain evidence="9">CBS 304.34</strain>
    </source>
</reference>
<comment type="subcellular location">
    <subcellularLocation>
        <location evidence="1">Membrane</location>
        <topology evidence="1">Multi-pass membrane protein</topology>
    </subcellularLocation>
</comment>
<keyword evidence="3 6" id="KW-1133">Transmembrane helix</keyword>
<reference evidence="7 9" key="1">
    <citation type="journal article" date="2020" name="Stud. Mycol.">
        <title>101 Dothideomycetes genomes: a test case for predicting lifestyles and emergence of pathogens.</title>
        <authorList>
            <person name="Haridas S."/>
            <person name="Albert R."/>
            <person name="Binder M."/>
            <person name="Bloem J."/>
            <person name="Labutti K."/>
            <person name="Salamov A."/>
            <person name="Andreopoulos B."/>
            <person name="Baker S."/>
            <person name="Barry K."/>
            <person name="Bills G."/>
            <person name="Bluhm B."/>
            <person name="Cannon C."/>
            <person name="Castanera R."/>
            <person name="Culley D."/>
            <person name="Daum C."/>
            <person name="Ezra D."/>
            <person name="Gonzalez J."/>
            <person name="Henrissat B."/>
            <person name="Kuo A."/>
            <person name="Liang C."/>
            <person name="Lipzen A."/>
            <person name="Lutzoni F."/>
            <person name="Magnuson J."/>
            <person name="Mondo S."/>
            <person name="Nolan M."/>
            <person name="Ohm R."/>
            <person name="Pangilinan J."/>
            <person name="Park H.-J."/>
            <person name="Ramirez L."/>
            <person name="Alfaro M."/>
            <person name="Sun H."/>
            <person name="Tritt A."/>
            <person name="Yoshinaga Y."/>
            <person name="Zwiers L.-H."/>
            <person name="Turgeon B."/>
            <person name="Goodwin S."/>
            <person name="Spatafora J."/>
            <person name="Crous P."/>
            <person name="Grigoriev I."/>
        </authorList>
    </citation>
    <scope>NUCLEOTIDE SEQUENCE</scope>
    <source>
        <strain evidence="7 9">CBS 304.34</strain>
    </source>
</reference>
<feature type="transmembrane region" description="Helical" evidence="6">
    <location>
        <begin position="412"/>
        <end position="435"/>
    </location>
</feature>
<feature type="region of interest" description="Disordered" evidence="5">
    <location>
        <begin position="177"/>
        <end position="201"/>
    </location>
</feature>
<evidence type="ECO:0008006" key="10">
    <source>
        <dbReference type="Google" id="ProtNLM"/>
    </source>
</evidence>
<name>A0A6A6Y6R5_9PEZI</name>
<dbReference type="GO" id="GO:0016020">
    <property type="term" value="C:membrane"/>
    <property type="evidence" value="ECO:0007669"/>
    <property type="project" value="UniProtKB-SubCell"/>
</dbReference>
<reference evidence="9" key="2">
    <citation type="submission" date="2020-04" db="EMBL/GenBank/DDBJ databases">
        <authorList>
            <consortium name="NCBI Genome Project"/>
        </authorList>
    </citation>
    <scope>NUCLEOTIDE SEQUENCE</scope>
    <source>
        <strain evidence="9">CBS 304.34</strain>
    </source>
</reference>
<dbReference type="GO" id="GO:0005783">
    <property type="term" value="C:endoplasmic reticulum"/>
    <property type="evidence" value="ECO:0007669"/>
    <property type="project" value="TreeGrafter"/>
</dbReference>
<dbReference type="AlphaFoldDB" id="A0A6A6Y6R5"/>
<dbReference type="GeneID" id="54458028"/>
<keyword evidence="8" id="KW-1185">Reference proteome</keyword>
<dbReference type="GO" id="GO:0055085">
    <property type="term" value="P:transmembrane transport"/>
    <property type="evidence" value="ECO:0007669"/>
    <property type="project" value="InterPro"/>
</dbReference>
<feature type="transmembrane region" description="Helical" evidence="6">
    <location>
        <begin position="259"/>
        <end position="283"/>
    </location>
</feature>
<feature type="transmembrane region" description="Helical" evidence="6">
    <location>
        <begin position="12"/>
        <end position="38"/>
    </location>
</feature>
<dbReference type="PANTHER" id="PTHR31794:SF4">
    <property type="entry name" value="AUXIN EFFLUX TRANSPORTER FAMILY PROTEIN (EUROFUNG)"/>
    <property type="match status" value="1"/>
</dbReference>
<organism evidence="7">
    <name type="scientific">Mytilinidion resinicola</name>
    <dbReference type="NCBI Taxonomy" id="574789"/>
    <lineage>
        <taxon>Eukaryota</taxon>
        <taxon>Fungi</taxon>
        <taxon>Dikarya</taxon>
        <taxon>Ascomycota</taxon>
        <taxon>Pezizomycotina</taxon>
        <taxon>Dothideomycetes</taxon>
        <taxon>Pleosporomycetidae</taxon>
        <taxon>Mytilinidiales</taxon>
        <taxon>Mytilinidiaceae</taxon>
        <taxon>Mytilinidion</taxon>
    </lineage>
</organism>
<feature type="transmembrane region" description="Helical" evidence="6">
    <location>
        <begin position="345"/>
        <end position="367"/>
    </location>
</feature>
<feature type="transmembrane region" description="Helical" evidence="6">
    <location>
        <begin position="379"/>
        <end position="400"/>
    </location>
</feature>
<dbReference type="Proteomes" id="UP000504636">
    <property type="component" value="Unplaced"/>
</dbReference>
<feature type="transmembrane region" description="Helical" evidence="6">
    <location>
        <begin position="75"/>
        <end position="95"/>
    </location>
</feature>
<evidence type="ECO:0000256" key="4">
    <source>
        <dbReference type="ARBA" id="ARBA00023136"/>
    </source>
</evidence>
<dbReference type="EMBL" id="MU003717">
    <property type="protein sequence ID" value="KAF2803497.1"/>
    <property type="molecule type" value="Genomic_DNA"/>
</dbReference>
<dbReference type="Pfam" id="PF03547">
    <property type="entry name" value="Mem_trans"/>
    <property type="match status" value="1"/>
</dbReference>
<gene>
    <name evidence="7 9" type="ORF">BDZ99DRAFT_426874</name>
</gene>
<evidence type="ECO:0000256" key="5">
    <source>
        <dbReference type="SAM" id="MobiDB-lite"/>
    </source>
</evidence>
<feature type="transmembrane region" description="Helical" evidence="6">
    <location>
        <begin position="50"/>
        <end position="69"/>
    </location>
</feature>
<evidence type="ECO:0000313" key="7">
    <source>
        <dbReference type="EMBL" id="KAF2803497.1"/>
    </source>
</evidence>
<evidence type="ECO:0000256" key="6">
    <source>
        <dbReference type="SAM" id="Phobius"/>
    </source>
</evidence>
<evidence type="ECO:0000256" key="3">
    <source>
        <dbReference type="ARBA" id="ARBA00022989"/>
    </source>
</evidence>